<dbReference type="GO" id="GO:0008360">
    <property type="term" value="P:regulation of cell shape"/>
    <property type="evidence" value="ECO:0007669"/>
    <property type="project" value="UniProtKB-UniRule"/>
</dbReference>
<evidence type="ECO:0000259" key="10">
    <source>
        <dbReference type="PROSITE" id="PS52029"/>
    </source>
</evidence>
<dbReference type="Gene3D" id="1.25.40.10">
    <property type="entry name" value="Tetratricopeptide repeat domain"/>
    <property type="match status" value="1"/>
</dbReference>
<feature type="coiled-coil region" evidence="8">
    <location>
        <begin position="151"/>
        <end position="192"/>
    </location>
</feature>
<dbReference type="GO" id="GO:0009252">
    <property type="term" value="P:peptidoglycan biosynthetic process"/>
    <property type="evidence" value="ECO:0007669"/>
    <property type="project" value="UniProtKB-UniPathway"/>
</dbReference>
<reference evidence="11 12" key="1">
    <citation type="submission" date="2006-10" db="EMBL/GenBank/DDBJ databases">
        <title>Complete sequence of chromosome of Pelobacter propionicus DSM 2379.</title>
        <authorList>
            <consortium name="US DOE Joint Genome Institute"/>
            <person name="Copeland A."/>
            <person name="Lucas S."/>
            <person name="Lapidus A."/>
            <person name="Barry K."/>
            <person name="Detter J.C."/>
            <person name="Glavina del Rio T."/>
            <person name="Hammon N."/>
            <person name="Israni S."/>
            <person name="Dalin E."/>
            <person name="Tice H."/>
            <person name="Pitluck S."/>
            <person name="Saunders E."/>
            <person name="Brettin T."/>
            <person name="Bruce D."/>
            <person name="Han C."/>
            <person name="Tapia R."/>
            <person name="Schmutz J."/>
            <person name="Larimer F."/>
            <person name="Land M."/>
            <person name="Hauser L."/>
            <person name="Kyrpides N."/>
            <person name="Kim E."/>
            <person name="Lovley D."/>
            <person name="Richardson P."/>
        </authorList>
    </citation>
    <scope>NUCLEOTIDE SEQUENCE [LARGE SCALE GENOMIC DNA]</scope>
    <source>
        <strain evidence="12">DSM 2379 / NBRC 103807 / OttBd1</strain>
    </source>
</reference>
<evidence type="ECO:0000256" key="8">
    <source>
        <dbReference type="SAM" id="Coils"/>
    </source>
</evidence>
<dbReference type="STRING" id="338966.Ppro_0571"/>
<evidence type="ECO:0000256" key="2">
    <source>
        <dbReference type="ARBA" id="ARBA00005992"/>
    </source>
</evidence>
<feature type="domain" description="L,D-TPase catalytic" evidence="10">
    <location>
        <begin position="197"/>
        <end position="333"/>
    </location>
</feature>
<dbReference type="RefSeq" id="WP_011734515.1">
    <property type="nucleotide sequence ID" value="NC_008609.1"/>
</dbReference>
<keyword evidence="3" id="KW-0808">Transferase</keyword>
<evidence type="ECO:0000256" key="3">
    <source>
        <dbReference type="ARBA" id="ARBA00022679"/>
    </source>
</evidence>
<keyword evidence="9" id="KW-1133">Transmembrane helix</keyword>
<keyword evidence="9" id="KW-0812">Transmembrane</keyword>
<evidence type="ECO:0000256" key="9">
    <source>
        <dbReference type="SAM" id="Phobius"/>
    </source>
</evidence>
<feature type="transmembrane region" description="Helical" evidence="9">
    <location>
        <begin position="30"/>
        <end position="51"/>
    </location>
</feature>
<dbReference type="SUPFAM" id="SSF141523">
    <property type="entry name" value="L,D-transpeptidase catalytic domain-like"/>
    <property type="match status" value="1"/>
</dbReference>
<evidence type="ECO:0000256" key="7">
    <source>
        <dbReference type="PROSITE-ProRule" id="PRU01373"/>
    </source>
</evidence>
<dbReference type="InterPro" id="IPR011990">
    <property type="entry name" value="TPR-like_helical_dom_sf"/>
</dbReference>
<dbReference type="HOGENOM" id="CLU_899437_0_0_7"/>
<dbReference type="PANTHER" id="PTHR36699">
    <property type="entry name" value="LD-TRANSPEPTIDASE"/>
    <property type="match status" value="1"/>
</dbReference>
<evidence type="ECO:0000256" key="4">
    <source>
        <dbReference type="ARBA" id="ARBA00022960"/>
    </source>
</evidence>
<name>A1ALI2_PELPD</name>
<dbReference type="GO" id="GO:0016740">
    <property type="term" value="F:transferase activity"/>
    <property type="evidence" value="ECO:0007669"/>
    <property type="project" value="UniProtKB-KW"/>
</dbReference>
<organism evidence="11 12">
    <name type="scientific">Pelobacter propionicus (strain DSM 2379 / NBRC 103807 / OttBd1)</name>
    <dbReference type="NCBI Taxonomy" id="338966"/>
    <lineage>
        <taxon>Bacteria</taxon>
        <taxon>Pseudomonadati</taxon>
        <taxon>Thermodesulfobacteriota</taxon>
        <taxon>Desulfuromonadia</taxon>
        <taxon>Desulfuromonadales</taxon>
        <taxon>Desulfuromonadaceae</taxon>
        <taxon>Pelobacter</taxon>
    </lineage>
</organism>
<evidence type="ECO:0000256" key="6">
    <source>
        <dbReference type="ARBA" id="ARBA00023316"/>
    </source>
</evidence>
<dbReference type="InterPro" id="IPR005490">
    <property type="entry name" value="LD_TPept_cat_dom"/>
</dbReference>
<evidence type="ECO:0000256" key="5">
    <source>
        <dbReference type="ARBA" id="ARBA00022984"/>
    </source>
</evidence>
<dbReference type="GO" id="GO:0071555">
    <property type="term" value="P:cell wall organization"/>
    <property type="evidence" value="ECO:0007669"/>
    <property type="project" value="UniProtKB-UniRule"/>
</dbReference>
<dbReference type="UniPathway" id="UPA00219"/>
<keyword evidence="5 7" id="KW-0573">Peptidoglycan synthesis</keyword>
<dbReference type="Proteomes" id="UP000006732">
    <property type="component" value="Chromosome"/>
</dbReference>
<dbReference type="CDD" id="cd16913">
    <property type="entry name" value="YkuD_like"/>
    <property type="match status" value="1"/>
</dbReference>
<keyword evidence="9" id="KW-0472">Membrane</keyword>
<comment type="similarity">
    <text evidence="2">Belongs to the YkuD family.</text>
</comment>
<dbReference type="KEGG" id="ppd:Ppro_0571"/>
<dbReference type="InterPro" id="IPR038063">
    <property type="entry name" value="Transpep_catalytic_dom"/>
</dbReference>
<gene>
    <name evidence="11" type="ordered locus">Ppro_0571</name>
</gene>
<evidence type="ECO:0000313" key="11">
    <source>
        <dbReference type="EMBL" id="ABK98202.1"/>
    </source>
</evidence>
<accession>A1ALI2</accession>
<proteinExistence type="inferred from homology"/>
<dbReference type="PROSITE" id="PS52029">
    <property type="entry name" value="LD_TPASE"/>
    <property type="match status" value="1"/>
</dbReference>
<comment type="pathway">
    <text evidence="1 7">Cell wall biogenesis; peptidoglycan biosynthesis.</text>
</comment>
<dbReference type="GO" id="GO:0004180">
    <property type="term" value="F:carboxypeptidase activity"/>
    <property type="evidence" value="ECO:0007669"/>
    <property type="project" value="UniProtKB-ARBA"/>
</dbReference>
<keyword evidence="8" id="KW-0175">Coiled coil</keyword>
<protein>
    <submittedName>
        <fullName evidence="11">ErfK/YbiS/YcfS/YnhG family protein</fullName>
    </submittedName>
</protein>
<keyword evidence="6 7" id="KW-0961">Cell wall biogenesis/degradation</keyword>
<feature type="active site" description="Proton donor/acceptor" evidence="7">
    <location>
        <position position="287"/>
    </location>
</feature>
<dbReference type="Pfam" id="PF03734">
    <property type="entry name" value="YkuD"/>
    <property type="match status" value="1"/>
</dbReference>
<dbReference type="Gene3D" id="2.40.440.10">
    <property type="entry name" value="L,D-transpeptidase catalytic domain-like"/>
    <property type="match status" value="1"/>
</dbReference>
<feature type="active site" description="Nucleophile" evidence="7">
    <location>
        <position position="309"/>
    </location>
</feature>
<evidence type="ECO:0000256" key="1">
    <source>
        <dbReference type="ARBA" id="ARBA00004752"/>
    </source>
</evidence>
<dbReference type="eggNOG" id="COG3034">
    <property type="taxonomic scope" value="Bacteria"/>
</dbReference>
<evidence type="ECO:0000313" key="12">
    <source>
        <dbReference type="Proteomes" id="UP000006732"/>
    </source>
</evidence>
<keyword evidence="12" id="KW-1185">Reference proteome</keyword>
<dbReference type="PANTHER" id="PTHR36699:SF1">
    <property type="entry name" value="L,D-TRANSPEPTIDASE YAFK-RELATED"/>
    <property type="match status" value="1"/>
</dbReference>
<dbReference type="AlphaFoldDB" id="A1ALI2"/>
<dbReference type="EMBL" id="CP000482">
    <property type="protein sequence ID" value="ABK98202.1"/>
    <property type="molecule type" value="Genomic_DNA"/>
</dbReference>
<sequence>MREPKKSHNRSPEGSGPYAMAGCGRTARSLLFVRISVLALFALFLGCGNLHGAPRAKPTFEEANTLFCQGNYTASLSGYARLFDSCPEARDRILFEMGVIHSHPRNGNKDYQKALDCFQRLIREYPASEYRRDSERMIFSIANVAIKDGTIADQQTRIDALRKEAADKESEIAALRRTIADLERKVLECAVKTRAVTRILIEKGDRRLTLFSRNEALKSYRIALGGAPSGPKEREGDNKTPEGAYVIDSKNGNSQYHLSLHISYPNERDKKRAQELGVSPGGDIMIHGIKNGFSWVGDSQADADWTRGCVAVSDEEIEEIYKLVQIGTAVEIRP</sequence>
<keyword evidence="4 7" id="KW-0133">Cell shape</keyword>